<dbReference type="InterPro" id="IPR011059">
    <property type="entry name" value="Metal-dep_hydrolase_composite"/>
</dbReference>
<dbReference type="SUPFAM" id="SSF51556">
    <property type="entry name" value="Metallo-dependent hydrolases"/>
    <property type="match status" value="1"/>
</dbReference>
<organism evidence="2 3">
    <name type="scientific">Labedella endophytica</name>
    <dbReference type="NCBI Taxonomy" id="1523160"/>
    <lineage>
        <taxon>Bacteria</taxon>
        <taxon>Bacillati</taxon>
        <taxon>Actinomycetota</taxon>
        <taxon>Actinomycetes</taxon>
        <taxon>Micrococcales</taxon>
        <taxon>Microbacteriaceae</taxon>
        <taxon>Labedella</taxon>
    </lineage>
</organism>
<evidence type="ECO:0000313" key="3">
    <source>
        <dbReference type="Proteomes" id="UP000274909"/>
    </source>
</evidence>
<dbReference type="SUPFAM" id="SSF51338">
    <property type="entry name" value="Composite domain of metallo-dependent hydrolases"/>
    <property type="match status" value="1"/>
</dbReference>
<dbReference type="PANTHER" id="PTHR22642:SF2">
    <property type="entry name" value="PROTEIN LONG AFTER FAR-RED 3"/>
    <property type="match status" value="1"/>
</dbReference>
<dbReference type="GO" id="GO:0016810">
    <property type="term" value="F:hydrolase activity, acting on carbon-nitrogen (but not peptide) bonds"/>
    <property type="evidence" value="ECO:0007669"/>
    <property type="project" value="InterPro"/>
</dbReference>
<feature type="domain" description="Amidohydrolase 3" evidence="1">
    <location>
        <begin position="57"/>
        <end position="494"/>
    </location>
</feature>
<dbReference type="PANTHER" id="PTHR22642">
    <property type="entry name" value="IMIDAZOLONEPROPIONASE"/>
    <property type="match status" value="1"/>
</dbReference>
<evidence type="ECO:0000259" key="1">
    <source>
        <dbReference type="Pfam" id="PF07969"/>
    </source>
</evidence>
<comment type="caution">
    <text evidence="2">The sequence shown here is derived from an EMBL/GenBank/DDBJ whole genome shotgun (WGS) entry which is preliminary data.</text>
</comment>
<gene>
    <name evidence="2" type="ORF">ELQ94_05370</name>
</gene>
<evidence type="ECO:0000313" key="2">
    <source>
        <dbReference type="EMBL" id="RUR00967.1"/>
    </source>
</evidence>
<dbReference type="InterPro" id="IPR032466">
    <property type="entry name" value="Metal_Hydrolase"/>
</dbReference>
<dbReference type="RefSeq" id="WP_127047962.1">
    <property type="nucleotide sequence ID" value="NZ_RZGZ01000002.1"/>
</dbReference>
<protein>
    <recommendedName>
        <fullName evidence="1">Amidohydrolase 3 domain-containing protein</fullName>
    </recommendedName>
</protein>
<dbReference type="Gene3D" id="3.20.20.140">
    <property type="entry name" value="Metal-dependent hydrolases"/>
    <property type="match status" value="2"/>
</dbReference>
<dbReference type="OrthoDB" id="3238066at2"/>
<dbReference type="Pfam" id="PF07969">
    <property type="entry name" value="Amidohydro_3"/>
    <property type="match status" value="1"/>
</dbReference>
<dbReference type="Gene3D" id="2.30.40.10">
    <property type="entry name" value="Urease, subunit C, domain 1"/>
    <property type="match status" value="1"/>
</dbReference>
<name>A0A3S0VAT6_9MICO</name>
<dbReference type="EMBL" id="RZGZ01000002">
    <property type="protein sequence ID" value="RUR00967.1"/>
    <property type="molecule type" value="Genomic_DNA"/>
</dbReference>
<dbReference type="InterPro" id="IPR013108">
    <property type="entry name" value="Amidohydro_3"/>
</dbReference>
<dbReference type="Gene3D" id="3.10.310.70">
    <property type="match status" value="1"/>
</dbReference>
<keyword evidence="3" id="KW-1185">Reference proteome</keyword>
<dbReference type="Proteomes" id="UP000274909">
    <property type="component" value="Unassembled WGS sequence"/>
</dbReference>
<sequence>MTTAPVSRAGAPGPLVLRDARLLGVAEPRDVLLSGGLVSRVGPAGSIEAAGVPEFRLDGRYLAPGLWDAHVHFTQWVVRRERVDLAPAGSAAQAVAIMRAALPVSDADVVVGYGFRDALWTDAPTRAALDAIAPDRPIMLISGDLHCGWLNSAAGRHYGLDLPEDGVLRETEWIGALGVHDRGTQPNHEAYAAAARAAASRGVVGIVEFENQDNATIWPDRVAAGVDSLRVEGSVWPDRLDEAITRGRRTGDVLDEEGLVTFGRLKIVVDGSLNTRTAHCWAPYPGLDPADPDSYGVQSVTPERLVELLRTAHANGILPAVHAIGDQANTAVVDAFEALGIAGVVEHAQLVAEDDFARFGSLGLTASVQPEHAMDDRDVADRHWHGRTDRAFAFRSLHDAGATVHLGSDAPVAPLDPWIAISAAVSRSRDDRDAWHPEQNLPVDLALSASTRGRFTVAAEEVADLVVLDADPLTSPPDALRELHVAATLLGGRFTWNDLGDPR</sequence>
<accession>A0A3S0VAT6</accession>
<proteinExistence type="predicted"/>
<reference evidence="2 3" key="1">
    <citation type="submission" date="2018-12" db="EMBL/GenBank/DDBJ databases">
        <authorList>
            <person name="Li F."/>
        </authorList>
    </citation>
    <scope>NUCLEOTIDE SEQUENCE [LARGE SCALE GENOMIC DNA]</scope>
    <source>
        <strain evidence="2 3">EGI 6500705</strain>
    </source>
</reference>
<dbReference type="AlphaFoldDB" id="A0A3S0VAT6"/>